<accession>A0A0V0GP06</accession>
<evidence type="ECO:0000313" key="2">
    <source>
        <dbReference type="EMBL" id="JAP09019.1"/>
    </source>
</evidence>
<evidence type="ECO:0000256" key="1">
    <source>
        <dbReference type="SAM" id="Phobius"/>
    </source>
</evidence>
<proteinExistence type="predicted"/>
<feature type="transmembrane region" description="Helical" evidence="1">
    <location>
        <begin position="46"/>
        <end position="66"/>
    </location>
</feature>
<name>A0A0V0GP06_SOLCH</name>
<protein>
    <submittedName>
        <fullName evidence="2">Putative ovule protein</fullName>
    </submittedName>
</protein>
<organism evidence="2">
    <name type="scientific">Solanum chacoense</name>
    <name type="common">Chaco potato</name>
    <dbReference type="NCBI Taxonomy" id="4108"/>
    <lineage>
        <taxon>Eukaryota</taxon>
        <taxon>Viridiplantae</taxon>
        <taxon>Streptophyta</taxon>
        <taxon>Embryophyta</taxon>
        <taxon>Tracheophyta</taxon>
        <taxon>Spermatophyta</taxon>
        <taxon>Magnoliopsida</taxon>
        <taxon>eudicotyledons</taxon>
        <taxon>Gunneridae</taxon>
        <taxon>Pentapetalae</taxon>
        <taxon>asterids</taxon>
        <taxon>lamiids</taxon>
        <taxon>Solanales</taxon>
        <taxon>Solanaceae</taxon>
        <taxon>Solanoideae</taxon>
        <taxon>Solaneae</taxon>
        <taxon>Solanum</taxon>
    </lineage>
</organism>
<feature type="non-terminal residue" evidence="2">
    <location>
        <position position="1"/>
    </location>
</feature>
<dbReference type="EMBL" id="GEDG01035823">
    <property type="protein sequence ID" value="JAP09019.1"/>
    <property type="molecule type" value="Transcribed_RNA"/>
</dbReference>
<dbReference type="AlphaFoldDB" id="A0A0V0GP06"/>
<sequence>VGTVSNYSLIVPPSPKNVVNFPSKGNIYYFVLQIHSYKISNLSKSIISSFIFWLFFCTTINVNSLIPCNSK</sequence>
<keyword evidence="1" id="KW-0812">Transmembrane</keyword>
<reference evidence="2" key="1">
    <citation type="submission" date="2015-12" db="EMBL/GenBank/DDBJ databases">
        <title>Gene expression during late stages of embryo sac development: a critical building block for successful pollen-pistil interactions.</title>
        <authorList>
            <person name="Liu Y."/>
            <person name="Joly V."/>
            <person name="Sabar M."/>
            <person name="Matton D.P."/>
        </authorList>
    </citation>
    <scope>NUCLEOTIDE SEQUENCE</scope>
</reference>
<keyword evidence="1" id="KW-0472">Membrane</keyword>
<keyword evidence="1" id="KW-1133">Transmembrane helix</keyword>